<dbReference type="Pfam" id="PF00400">
    <property type="entry name" value="WD40"/>
    <property type="match status" value="4"/>
</dbReference>
<comment type="caution">
    <text evidence="4">The sequence shown here is derived from an EMBL/GenBank/DDBJ whole genome shotgun (WGS) entry which is preliminary data.</text>
</comment>
<dbReference type="Proteomes" id="UP000048965">
    <property type="component" value="Unassembled WGS sequence"/>
</dbReference>
<feature type="repeat" description="WD" evidence="3">
    <location>
        <begin position="140"/>
        <end position="172"/>
    </location>
</feature>
<evidence type="ECO:0000256" key="2">
    <source>
        <dbReference type="ARBA" id="ARBA00022737"/>
    </source>
</evidence>
<dbReference type="InterPro" id="IPR001680">
    <property type="entry name" value="WD40_rpt"/>
</dbReference>
<reference evidence="4 5" key="2">
    <citation type="journal article" date="2015" name="Stand. Genomic Sci.">
        <title>Draft genome sequence of marine-derived Streptomyces sp. TP-A0598, a producer of anti-MRSA antibiotic lydicamycins.</title>
        <authorList>
            <person name="Komaki H."/>
            <person name="Ichikawa N."/>
            <person name="Hosoyama A."/>
            <person name="Fujita N."/>
            <person name="Igarashi Y."/>
        </authorList>
    </citation>
    <scope>NUCLEOTIDE SEQUENCE [LARGE SCALE GENOMIC DNA]</scope>
    <source>
        <strain evidence="4 5">NBRC 110027</strain>
    </source>
</reference>
<dbReference type="PANTHER" id="PTHR19848:SF8">
    <property type="entry name" value="F-BOX AND WD REPEAT DOMAIN CONTAINING 7"/>
    <property type="match status" value="1"/>
</dbReference>
<protein>
    <submittedName>
        <fullName evidence="4">Uncharacterized protein</fullName>
    </submittedName>
</protein>
<dbReference type="InterPro" id="IPR015943">
    <property type="entry name" value="WD40/YVTN_repeat-like_dom_sf"/>
</dbReference>
<evidence type="ECO:0000313" key="4">
    <source>
        <dbReference type="EMBL" id="GAO12820.1"/>
    </source>
</evidence>
<dbReference type="PANTHER" id="PTHR19848">
    <property type="entry name" value="WD40 REPEAT PROTEIN"/>
    <property type="match status" value="1"/>
</dbReference>
<dbReference type="InterPro" id="IPR019775">
    <property type="entry name" value="WD40_repeat_CS"/>
</dbReference>
<feature type="repeat" description="WD" evidence="3">
    <location>
        <begin position="183"/>
        <end position="224"/>
    </location>
</feature>
<dbReference type="Gene3D" id="2.130.10.10">
    <property type="entry name" value="YVTN repeat-like/Quinoprotein amine dehydrogenase"/>
    <property type="match status" value="3"/>
</dbReference>
<reference evidence="5" key="1">
    <citation type="submission" date="2014-09" db="EMBL/GenBank/DDBJ databases">
        <title>Whole genome shotgun sequence of Streptomyces sp. NBRC 110027.</title>
        <authorList>
            <person name="Komaki H."/>
            <person name="Ichikawa N."/>
            <person name="Katano-Makiyama Y."/>
            <person name="Hosoyama A."/>
            <person name="Hashimoto M."/>
            <person name="Uohara A."/>
            <person name="Kitahashi Y."/>
            <person name="Ohji S."/>
            <person name="Kimura A."/>
            <person name="Yamazoe A."/>
            <person name="Igarashi Y."/>
            <person name="Fujita N."/>
        </authorList>
    </citation>
    <scope>NUCLEOTIDE SEQUENCE [LARGE SCALE GENOMIC DNA]</scope>
    <source>
        <strain evidence="5">NBRC 110027</strain>
    </source>
</reference>
<keyword evidence="1 3" id="KW-0853">WD repeat</keyword>
<dbReference type="AlphaFoldDB" id="A0A0P4RGE2"/>
<feature type="repeat" description="WD" evidence="3">
    <location>
        <begin position="309"/>
        <end position="334"/>
    </location>
</feature>
<dbReference type="PROSITE" id="PS50294">
    <property type="entry name" value="WD_REPEATS_REGION"/>
    <property type="match status" value="1"/>
</dbReference>
<organism evidence="4 5">
    <name type="scientific">Streptomyces lydicamycinicus</name>
    <dbReference type="NCBI Taxonomy" id="1546107"/>
    <lineage>
        <taxon>Bacteria</taxon>
        <taxon>Bacillati</taxon>
        <taxon>Actinomycetota</taxon>
        <taxon>Actinomycetes</taxon>
        <taxon>Kitasatosporales</taxon>
        <taxon>Streptomycetaceae</taxon>
        <taxon>Streptomyces</taxon>
    </lineage>
</organism>
<feature type="repeat" description="WD" evidence="3">
    <location>
        <begin position="403"/>
        <end position="433"/>
    </location>
</feature>
<dbReference type="SMART" id="SM00320">
    <property type="entry name" value="WD40"/>
    <property type="match status" value="5"/>
</dbReference>
<dbReference type="SUPFAM" id="SSF50978">
    <property type="entry name" value="WD40 repeat-like"/>
    <property type="match status" value="1"/>
</dbReference>
<dbReference type="EMBL" id="BBNO01000013">
    <property type="protein sequence ID" value="GAO12820.1"/>
    <property type="molecule type" value="Genomic_DNA"/>
</dbReference>
<gene>
    <name evidence="4" type="ORF">TPA0598_13_00040</name>
</gene>
<name>A0A0P4RGE2_9ACTN</name>
<keyword evidence="2" id="KW-0677">Repeat</keyword>
<evidence type="ECO:0000313" key="5">
    <source>
        <dbReference type="Proteomes" id="UP000048965"/>
    </source>
</evidence>
<evidence type="ECO:0000256" key="1">
    <source>
        <dbReference type="ARBA" id="ARBA00022574"/>
    </source>
</evidence>
<accession>A0A0P4RGE2</accession>
<dbReference type="PROSITE" id="PS50082">
    <property type="entry name" value="WD_REPEATS_2"/>
    <property type="match status" value="4"/>
</dbReference>
<dbReference type="InterPro" id="IPR036322">
    <property type="entry name" value="WD40_repeat_dom_sf"/>
</dbReference>
<dbReference type="CDD" id="cd00200">
    <property type="entry name" value="WD40"/>
    <property type="match status" value="1"/>
</dbReference>
<sequence>MRTAKGDFGRELRLAAAELRTLRALHGDPTLAQIAARAPRGQHLSASGISAALRGRTLPSRDYYLTLVRVLLAYDTNKIASLQHPDLPQWRDRWQRLSLLRHAENSNTPASLPTGHHAALSEQVVLAALRRGEHVQLPPTAEDLGGVWAVAFSPDGHLLATGHGAKTVQLWDTVAQRRAGPALFGHTDRVTSVAFSPDGRLLATGSEDATARLWDVESRTLVAEPLHTSGFGDSLLFAPDGRSLYVQGRTIRRWDITDPRQPQKTEKHFASNLTSAPALSTEGLLITGHAEGVAHLWKAPEQTRIDAPLRGHASDVTALALSPHNDLLATGSEDVQLWDVRTRQMIHEPLECPGDMVTEMAFSPDGHILVAISGDRVSDAPEDPDFHFSIWETATWTELPSPQIGHNGHVAASAFSPDSRLFATGGTDGMLRIRTLPTAIPNEPAAT</sequence>
<keyword evidence="5" id="KW-1185">Reference proteome</keyword>
<dbReference type="PROSITE" id="PS00678">
    <property type="entry name" value="WD_REPEATS_1"/>
    <property type="match status" value="1"/>
</dbReference>
<evidence type="ECO:0000256" key="3">
    <source>
        <dbReference type="PROSITE-ProRule" id="PRU00221"/>
    </source>
</evidence>
<proteinExistence type="predicted"/>